<evidence type="ECO:0000256" key="10">
    <source>
        <dbReference type="ARBA" id="ARBA00048167"/>
    </source>
</evidence>
<organism evidence="13">
    <name type="scientific">Thelazia callipaeda</name>
    <name type="common">Oriental eyeworm</name>
    <name type="synonym">Parasitic nematode</name>
    <dbReference type="NCBI Taxonomy" id="103827"/>
    <lineage>
        <taxon>Eukaryota</taxon>
        <taxon>Metazoa</taxon>
        <taxon>Ecdysozoa</taxon>
        <taxon>Nematoda</taxon>
        <taxon>Chromadorea</taxon>
        <taxon>Rhabditida</taxon>
        <taxon>Spirurina</taxon>
        <taxon>Spiruromorpha</taxon>
        <taxon>Thelazioidea</taxon>
        <taxon>Thelaziidae</taxon>
        <taxon>Thelazia</taxon>
    </lineage>
</organism>
<dbReference type="Pfam" id="PF05891">
    <property type="entry name" value="Methyltransf_PK"/>
    <property type="match status" value="1"/>
</dbReference>
<evidence type="ECO:0000256" key="5">
    <source>
        <dbReference type="ARBA" id="ARBA00039112"/>
    </source>
</evidence>
<evidence type="ECO:0000313" key="11">
    <source>
        <dbReference type="EMBL" id="VDN07858.1"/>
    </source>
</evidence>
<keyword evidence="3" id="KW-0808">Transferase</keyword>
<dbReference type="PANTHER" id="PTHR12753">
    <property type="entry name" value="AD-003 - RELATED"/>
    <property type="match status" value="1"/>
</dbReference>
<dbReference type="OMA" id="EKAETFW"/>
<dbReference type="WBParaSite" id="TCLT_0001019201-mRNA-1">
    <property type="protein sequence ID" value="TCLT_0001019201-mRNA-1"/>
    <property type="gene ID" value="TCLT_0001019201"/>
</dbReference>
<keyword evidence="12" id="KW-1185">Reference proteome</keyword>
<dbReference type="GO" id="GO:0071885">
    <property type="term" value="F:N-terminal protein N-methyltransferase activity"/>
    <property type="evidence" value="ECO:0007669"/>
    <property type="project" value="UniProtKB-EC"/>
</dbReference>
<evidence type="ECO:0000256" key="7">
    <source>
        <dbReference type="ARBA" id="ARBA00043129"/>
    </source>
</evidence>
<comment type="catalytic activity">
    <reaction evidence="10">
        <text>N-terminal L-alanyl-L-prolyl-L-lysyl-[protein] + 3 S-adenosyl-L-methionine = N-terminal N,N,N-trimethyl-L-alanyl-L-prolyl-L-lysyl-[protein] + 3 S-adenosyl-L-homocysteine + 3 H(+)</text>
        <dbReference type="Rhea" id="RHEA:54712"/>
        <dbReference type="Rhea" id="RHEA-COMP:13785"/>
        <dbReference type="Rhea" id="RHEA-COMP:13971"/>
        <dbReference type="ChEBI" id="CHEBI:15378"/>
        <dbReference type="ChEBI" id="CHEBI:57856"/>
        <dbReference type="ChEBI" id="CHEBI:59789"/>
        <dbReference type="ChEBI" id="CHEBI:138057"/>
        <dbReference type="ChEBI" id="CHEBI:138315"/>
        <dbReference type="EC" id="2.1.1.244"/>
    </reaction>
</comment>
<evidence type="ECO:0000256" key="2">
    <source>
        <dbReference type="ARBA" id="ARBA00022603"/>
    </source>
</evidence>
<keyword evidence="2" id="KW-0489">Methyltransferase</keyword>
<dbReference type="AlphaFoldDB" id="A0A0N5DAJ3"/>
<dbReference type="STRING" id="103827.A0A0N5DAJ3"/>
<comment type="catalytic activity">
    <reaction evidence="8">
        <text>N-terminal L-seryl-L-prolyl-L-lysyl-[protein] + 3 S-adenosyl-L-methionine = N-terminal N,N,N-trimethyl-L-seryl-L-prolyl-L-lysyl-[protein] + 3 S-adenosyl-L-homocysteine + 3 H(+)</text>
        <dbReference type="Rhea" id="RHEA:54724"/>
        <dbReference type="Rhea" id="RHEA-COMP:13789"/>
        <dbReference type="Rhea" id="RHEA-COMP:13973"/>
        <dbReference type="ChEBI" id="CHEBI:15378"/>
        <dbReference type="ChEBI" id="CHEBI:57856"/>
        <dbReference type="ChEBI" id="CHEBI:59789"/>
        <dbReference type="ChEBI" id="CHEBI:138061"/>
        <dbReference type="ChEBI" id="CHEBI:138317"/>
        <dbReference type="EC" id="2.1.1.244"/>
    </reaction>
</comment>
<evidence type="ECO:0000256" key="4">
    <source>
        <dbReference type="ARBA" id="ARBA00022691"/>
    </source>
</evidence>
<dbReference type="InterPro" id="IPR029063">
    <property type="entry name" value="SAM-dependent_MTases_sf"/>
</dbReference>
<dbReference type="GO" id="GO:0032259">
    <property type="term" value="P:methylation"/>
    <property type="evidence" value="ECO:0007669"/>
    <property type="project" value="UniProtKB-KW"/>
</dbReference>
<evidence type="ECO:0000256" key="9">
    <source>
        <dbReference type="ARBA" id="ARBA00047885"/>
    </source>
</evidence>
<evidence type="ECO:0000256" key="1">
    <source>
        <dbReference type="ARBA" id="ARBA00009059"/>
    </source>
</evidence>
<dbReference type="SUPFAM" id="SSF53335">
    <property type="entry name" value="S-adenosyl-L-methionine-dependent methyltransferases"/>
    <property type="match status" value="1"/>
</dbReference>
<dbReference type="Gene3D" id="3.40.50.150">
    <property type="entry name" value="Vaccinia Virus protein VP39"/>
    <property type="match status" value="1"/>
</dbReference>
<gene>
    <name evidence="11" type="ORF">TCLT_LOCUS10181</name>
</gene>
<dbReference type="Proteomes" id="UP000276776">
    <property type="component" value="Unassembled WGS sequence"/>
</dbReference>
<dbReference type="PANTHER" id="PTHR12753:SF0">
    <property type="entry name" value="ALPHA N-TERMINAL PROTEIN METHYLTRANSFERASE 1"/>
    <property type="match status" value="1"/>
</dbReference>
<proteinExistence type="inferred from homology"/>
<comment type="catalytic activity">
    <reaction evidence="9">
        <text>N-terminal L-prolyl-L-prolyl-L-lysyl-[protein] + 2 S-adenosyl-L-methionine = N-terminal N,N-dimethyl-L-prolyl-L-prolyl-L-lysyl-[protein] + 2 S-adenosyl-L-homocysteine + 2 H(+)</text>
        <dbReference type="Rhea" id="RHEA:54736"/>
        <dbReference type="Rhea" id="RHEA-COMP:13787"/>
        <dbReference type="Rhea" id="RHEA-COMP:13974"/>
        <dbReference type="ChEBI" id="CHEBI:15378"/>
        <dbReference type="ChEBI" id="CHEBI:57856"/>
        <dbReference type="ChEBI" id="CHEBI:59789"/>
        <dbReference type="ChEBI" id="CHEBI:138059"/>
        <dbReference type="ChEBI" id="CHEBI:138318"/>
        <dbReference type="EC" id="2.1.1.244"/>
    </reaction>
</comment>
<comment type="similarity">
    <text evidence="1">Belongs to the methyltransferase superfamily. NTM1 family.</text>
</comment>
<dbReference type="OrthoDB" id="1298661at2759"/>
<accession>A0A0N5DAJ3</accession>
<dbReference type="EMBL" id="UYYF01005004">
    <property type="protein sequence ID" value="VDN07858.1"/>
    <property type="molecule type" value="Genomic_DNA"/>
</dbReference>
<dbReference type="EC" id="2.1.1.244" evidence="5"/>
<dbReference type="InterPro" id="IPR008576">
    <property type="entry name" value="MeTrfase_NTM1"/>
</dbReference>
<sequence>MKGLLINFERAVDCGCGIGRVTKHLLLPLFQSVDMVDVTENFIQESAKYIGKESDHIGRKLVCSLQQFEPPSFNYDLIWIQWVTGHLTDDDLCKFFRRCKKGLKANGCIVLKENVSLSVDYCDFDEKDNSWTRPKTALLELFQKSGLTLVAGKRQRKFPKGMLPVYMFALR</sequence>
<evidence type="ECO:0000313" key="13">
    <source>
        <dbReference type="WBParaSite" id="TCLT_0001019201-mRNA-1"/>
    </source>
</evidence>
<dbReference type="GO" id="GO:0005737">
    <property type="term" value="C:cytoplasm"/>
    <property type="evidence" value="ECO:0007669"/>
    <property type="project" value="TreeGrafter"/>
</dbReference>
<evidence type="ECO:0000256" key="3">
    <source>
        <dbReference type="ARBA" id="ARBA00022679"/>
    </source>
</evidence>
<evidence type="ECO:0000313" key="12">
    <source>
        <dbReference type="Proteomes" id="UP000276776"/>
    </source>
</evidence>
<keyword evidence="4" id="KW-0949">S-adenosyl-L-methionine</keyword>
<dbReference type="CDD" id="cd02440">
    <property type="entry name" value="AdoMet_MTases"/>
    <property type="match status" value="1"/>
</dbReference>
<evidence type="ECO:0000256" key="8">
    <source>
        <dbReference type="ARBA" id="ARBA00047306"/>
    </source>
</evidence>
<evidence type="ECO:0000256" key="6">
    <source>
        <dbReference type="ARBA" id="ARBA00039449"/>
    </source>
</evidence>
<reference evidence="13" key="1">
    <citation type="submission" date="2017-02" db="UniProtKB">
        <authorList>
            <consortium name="WormBaseParasite"/>
        </authorList>
    </citation>
    <scope>IDENTIFICATION</scope>
</reference>
<name>A0A0N5DAJ3_THECL</name>
<protein>
    <recommendedName>
        <fullName evidence="6">Alpha N-terminal protein methyltransferase 1</fullName>
        <ecNumber evidence="5">2.1.1.244</ecNumber>
    </recommendedName>
    <alternativeName>
        <fullName evidence="7">X-Pro-Lys N-terminal protein methyltransferase 1</fullName>
    </alternativeName>
</protein>
<reference evidence="11 12" key="2">
    <citation type="submission" date="2018-11" db="EMBL/GenBank/DDBJ databases">
        <authorList>
            <consortium name="Pathogen Informatics"/>
        </authorList>
    </citation>
    <scope>NUCLEOTIDE SEQUENCE [LARGE SCALE GENOMIC DNA]</scope>
</reference>